<proteinExistence type="predicted"/>
<dbReference type="KEGG" id="alv:Alvin_1803"/>
<dbReference type="eggNOG" id="COG0438">
    <property type="taxonomic scope" value="Bacteria"/>
</dbReference>
<evidence type="ECO:0000313" key="3">
    <source>
        <dbReference type="Proteomes" id="UP000001441"/>
    </source>
</evidence>
<reference evidence="2 3" key="1">
    <citation type="journal article" date="2011" name="Stand. Genomic Sci.">
        <title>Complete genome sequence of Allochromatium vinosum DSM 180(T).</title>
        <authorList>
            <person name="Weissgerber T."/>
            <person name="Zigann R."/>
            <person name="Bruce D."/>
            <person name="Chang Y.J."/>
            <person name="Detter J.C."/>
            <person name="Han C."/>
            <person name="Hauser L."/>
            <person name="Jeffries C.D."/>
            <person name="Land M."/>
            <person name="Munk A.C."/>
            <person name="Tapia R."/>
            <person name="Dahl C."/>
        </authorList>
    </citation>
    <scope>NUCLEOTIDE SEQUENCE [LARGE SCALE GENOMIC DNA]</scope>
    <source>
        <strain evidence="3">ATCC 17899 / DSM 180 / NBRC 103801 / NCIMB 10441 / D</strain>
    </source>
</reference>
<protein>
    <recommendedName>
        <fullName evidence="1">Glycosyltransferase subfamily 4-like N-terminal domain-containing protein</fullName>
    </recommendedName>
</protein>
<accession>D3RU70</accession>
<dbReference type="EMBL" id="CP001896">
    <property type="protein sequence ID" value="ADC62729.1"/>
    <property type="molecule type" value="Genomic_DNA"/>
</dbReference>
<sequence length="413" mass="45648">MIAYHFPPLAGSSGIQRTLYFVRHLPAFGWIPIVLTAHPRAYVQVSDDPADAEPAGLEVIRAQAWDTARHLSIHQRYPSFLALPDRWTSWWLGAVPTGLAAIRRHRPDVLWSTYPIATAHRIAYTLAKCSGLPWIADFRDPMAQKDYPIDPAQWRSFLRVEKAAVAQARLSTFTTEGAVALYQQRYPQYAARLRVIENGYDDDLPMSDLAAPPLNPGKLTLLHSGIVYPSERDPTHLMQALANLKRQWSDGFSRLVIRFRAPVHEALLHKLARRFGVSETVEILPPLNYSEALAEMCLADGLLLLQASNCNQQIPAKFYEYLACRRPLLALTDPAGDTAQAVRAAGVDALAPLDSPTAIVALLIRFIADPTAISMPTAEAIAGASRRSRTEQLAALLELAANSRPPGYRSPLA</sequence>
<dbReference type="CAZy" id="GT4">
    <property type="family name" value="Glycosyltransferase Family 4"/>
</dbReference>
<evidence type="ECO:0000313" key="2">
    <source>
        <dbReference type="EMBL" id="ADC62729.1"/>
    </source>
</evidence>
<dbReference type="Gene3D" id="3.40.50.2000">
    <property type="entry name" value="Glycogen Phosphorylase B"/>
    <property type="match status" value="2"/>
</dbReference>
<dbReference type="GO" id="GO:0016757">
    <property type="term" value="F:glycosyltransferase activity"/>
    <property type="evidence" value="ECO:0007669"/>
    <property type="project" value="UniProtKB-ARBA"/>
</dbReference>
<dbReference type="HOGENOM" id="CLU_032377_0_0_6"/>
<gene>
    <name evidence="2" type="ordered locus">Alvin_1803</name>
</gene>
<dbReference type="STRING" id="572477.Alvin_1803"/>
<dbReference type="SUPFAM" id="SSF53756">
    <property type="entry name" value="UDP-Glycosyltransferase/glycogen phosphorylase"/>
    <property type="match status" value="1"/>
</dbReference>
<dbReference type="AlphaFoldDB" id="D3RU70"/>
<name>D3RU70_ALLVD</name>
<dbReference type="Pfam" id="PF13579">
    <property type="entry name" value="Glyco_trans_4_4"/>
    <property type="match status" value="1"/>
</dbReference>
<organism evidence="2 3">
    <name type="scientific">Allochromatium vinosum (strain ATCC 17899 / DSM 180 / NBRC 103801 / NCIMB 10441 / D)</name>
    <name type="common">Chromatium vinosum</name>
    <dbReference type="NCBI Taxonomy" id="572477"/>
    <lineage>
        <taxon>Bacteria</taxon>
        <taxon>Pseudomonadati</taxon>
        <taxon>Pseudomonadota</taxon>
        <taxon>Gammaproteobacteria</taxon>
        <taxon>Chromatiales</taxon>
        <taxon>Chromatiaceae</taxon>
        <taxon>Allochromatium</taxon>
    </lineage>
</organism>
<dbReference type="InterPro" id="IPR028098">
    <property type="entry name" value="Glyco_trans_4-like_N"/>
</dbReference>
<keyword evidence="3" id="KW-1185">Reference proteome</keyword>
<feature type="domain" description="Glycosyltransferase subfamily 4-like N-terminal" evidence="1">
    <location>
        <begin position="17"/>
        <end position="199"/>
    </location>
</feature>
<dbReference type="RefSeq" id="WP_012971003.1">
    <property type="nucleotide sequence ID" value="NC_013851.1"/>
</dbReference>
<dbReference type="Proteomes" id="UP000001441">
    <property type="component" value="Chromosome"/>
</dbReference>
<evidence type="ECO:0000259" key="1">
    <source>
        <dbReference type="Pfam" id="PF13579"/>
    </source>
</evidence>